<sequence length="327" mass="37353">MANHYAHTQGPNDGFTFLSSQKRNHGLTLVRNVAATNPDCFTACLDALFCFLHITPQNLAQTILYHQSDYRRPRSTTPIKRGNYVTHICLDARQEDFEDEAATMAVICNTFPNVSKFDYMVTDQDDNGDNGDDTVYSEMAALFQAIKDSQLSSRLRFLGIHQRYSGGTNAALVKWNIDEEEHPELYGQMAERWGNRLVLPFHGEEWSQSIRRFPLLECLWIETPYFLFSPPTSKQYGREFVESLAIGSSLLRIYISHAHEEVDSATGWRLDADEMDDYDPGDWLKPDPYGLGIGFSIWVKQLVSAGCAPMRRPNFVKRSKEGRLSRF</sequence>
<accession>A0A4Y7PHY8</accession>
<keyword evidence="2" id="KW-1185">Reference proteome</keyword>
<evidence type="ECO:0000313" key="1">
    <source>
        <dbReference type="EMBL" id="TDL14648.1"/>
    </source>
</evidence>
<organism evidence="1 2">
    <name type="scientific">Rickenella mellea</name>
    <dbReference type="NCBI Taxonomy" id="50990"/>
    <lineage>
        <taxon>Eukaryota</taxon>
        <taxon>Fungi</taxon>
        <taxon>Dikarya</taxon>
        <taxon>Basidiomycota</taxon>
        <taxon>Agaricomycotina</taxon>
        <taxon>Agaricomycetes</taxon>
        <taxon>Hymenochaetales</taxon>
        <taxon>Rickenellaceae</taxon>
        <taxon>Rickenella</taxon>
    </lineage>
</organism>
<reference evidence="1 2" key="1">
    <citation type="submission" date="2018-06" db="EMBL/GenBank/DDBJ databases">
        <title>A transcriptomic atlas of mushroom development highlights an independent origin of complex multicellularity.</title>
        <authorList>
            <consortium name="DOE Joint Genome Institute"/>
            <person name="Krizsan K."/>
            <person name="Almasi E."/>
            <person name="Merenyi Z."/>
            <person name="Sahu N."/>
            <person name="Viragh M."/>
            <person name="Koszo T."/>
            <person name="Mondo S."/>
            <person name="Kiss B."/>
            <person name="Balint B."/>
            <person name="Kues U."/>
            <person name="Barry K."/>
            <person name="Hegedus J.C."/>
            <person name="Henrissat B."/>
            <person name="Johnson J."/>
            <person name="Lipzen A."/>
            <person name="Ohm R."/>
            <person name="Nagy I."/>
            <person name="Pangilinan J."/>
            <person name="Yan J."/>
            <person name="Xiong Y."/>
            <person name="Grigoriev I.V."/>
            <person name="Hibbett D.S."/>
            <person name="Nagy L.G."/>
        </authorList>
    </citation>
    <scope>NUCLEOTIDE SEQUENCE [LARGE SCALE GENOMIC DNA]</scope>
    <source>
        <strain evidence="1 2">SZMC22713</strain>
    </source>
</reference>
<dbReference type="Proteomes" id="UP000294933">
    <property type="component" value="Unassembled WGS sequence"/>
</dbReference>
<protein>
    <submittedName>
        <fullName evidence="1">Uncharacterized protein</fullName>
    </submittedName>
</protein>
<dbReference type="AlphaFoldDB" id="A0A4Y7PHY8"/>
<dbReference type="VEuPathDB" id="FungiDB:BD410DRAFT_809577"/>
<name>A0A4Y7PHY8_9AGAM</name>
<proteinExistence type="predicted"/>
<evidence type="ECO:0000313" key="2">
    <source>
        <dbReference type="Proteomes" id="UP000294933"/>
    </source>
</evidence>
<dbReference type="EMBL" id="ML170319">
    <property type="protein sequence ID" value="TDL14648.1"/>
    <property type="molecule type" value="Genomic_DNA"/>
</dbReference>
<gene>
    <name evidence="1" type="ORF">BD410DRAFT_809577</name>
</gene>